<feature type="domain" description="ABC transporter" evidence="3">
    <location>
        <begin position="3"/>
        <end position="222"/>
    </location>
</feature>
<dbReference type="InterPro" id="IPR017871">
    <property type="entry name" value="ABC_transporter-like_CS"/>
</dbReference>
<comment type="caution">
    <text evidence="4">The sequence shown here is derived from an EMBL/GenBank/DDBJ whole genome shotgun (WGS) entry which is preliminary data.</text>
</comment>
<dbReference type="Pfam" id="PF00005">
    <property type="entry name" value="ABC_tran"/>
    <property type="match status" value="1"/>
</dbReference>
<keyword evidence="2" id="KW-0067">ATP-binding</keyword>
<evidence type="ECO:0000313" key="4">
    <source>
        <dbReference type="EMBL" id="CAG8457088.1"/>
    </source>
</evidence>
<gene>
    <name evidence="4" type="ORF">POCULU_LOCUS359</name>
</gene>
<evidence type="ECO:0000259" key="3">
    <source>
        <dbReference type="PROSITE" id="PS50893"/>
    </source>
</evidence>
<evidence type="ECO:0000313" key="5">
    <source>
        <dbReference type="Proteomes" id="UP000789572"/>
    </source>
</evidence>
<dbReference type="PANTHER" id="PTHR43119">
    <property type="entry name" value="ABC TRANSPORT PROTEIN ATP-BINDING COMPONENT-RELATED"/>
    <property type="match status" value="1"/>
</dbReference>
<dbReference type="Gene3D" id="3.40.50.300">
    <property type="entry name" value="P-loop containing nucleotide triphosphate hydrolases"/>
    <property type="match status" value="1"/>
</dbReference>
<keyword evidence="5" id="KW-1185">Reference proteome</keyword>
<protein>
    <submittedName>
        <fullName evidence="4">5849_t:CDS:1</fullName>
    </submittedName>
</protein>
<dbReference type="PROSITE" id="PS50893">
    <property type="entry name" value="ABC_TRANSPORTER_2"/>
    <property type="match status" value="1"/>
</dbReference>
<keyword evidence="1" id="KW-0547">Nucleotide-binding</keyword>
<dbReference type="AlphaFoldDB" id="A0A9N8VIT3"/>
<dbReference type="OrthoDB" id="6593433at2759"/>
<dbReference type="PROSITE" id="PS00211">
    <property type="entry name" value="ABC_TRANSPORTER_1"/>
    <property type="match status" value="1"/>
</dbReference>
<sequence>MRFQVVDLSKKKPDGSYLFKDVSISLREREIITITGPSGVGKTTLLKCIAELVVFEEGKLYLDDKSPEQYDIPLWRTRVMYVPQRPVIMPGTPFAFHEKIRSYAALKKNRSAHEDPIEISARWGINEELWHSDWNRLSGGEMQRIMLALALSCKPDVLLLDEPTSALDSETCFLVEESLKEYACIWVTHDREQERRVAHKTLRLEKQDNGLDNRGGEAIINI</sequence>
<evidence type="ECO:0000256" key="2">
    <source>
        <dbReference type="ARBA" id="ARBA00022840"/>
    </source>
</evidence>
<dbReference type="EMBL" id="CAJVPJ010000018">
    <property type="protein sequence ID" value="CAG8457088.1"/>
    <property type="molecule type" value="Genomic_DNA"/>
</dbReference>
<dbReference type="InterPro" id="IPR003439">
    <property type="entry name" value="ABC_transporter-like_ATP-bd"/>
</dbReference>
<dbReference type="SUPFAM" id="SSF52540">
    <property type="entry name" value="P-loop containing nucleoside triphosphate hydrolases"/>
    <property type="match status" value="1"/>
</dbReference>
<dbReference type="GO" id="GO:0016887">
    <property type="term" value="F:ATP hydrolysis activity"/>
    <property type="evidence" value="ECO:0007669"/>
    <property type="project" value="InterPro"/>
</dbReference>
<proteinExistence type="predicted"/>
<dbReference type="InterPro" id="IPR003593">
    <property type="entry name" value="AAA+_ATPase"/>
</dbReference>
<organism evidence="4 5">
    <name type="scientific">Paraglomus occultum</name>
    <dbReference type="NCBI Taxonomy" id="144539"/>
    <lineage>
        <taxon>Eukaryota</taxon>
        <taxon>Fungi</taxon>
        <taxon>Fungi incertae sedis</taxon>
        <taxon>Mucoromycota</taxon>
        <taxon>Glomeromycotina</taxon>
        <taxon>Glomeromycetes</taxon>
        <taxon>Paraglomerales</taxon>
        <taxon>Paraglomeraceae</taxon>
        <taxon>Paraglomus</taxon>
    </lineage>
</organism>
<dbReference type="SMART" id="SM00382">
    <property type="entry name" value="AAA"/>
    <property type="match status" value="1"/>
</dbReference>
<dbReference type="Proteomes" id="UP000789572">
    <property type="component" value="Unassembled WGS sequence"/>
</dbReference>
<dbReference type="InterPro" id="IPR027417">
    <property type="entry name" value="P-loop_NTPase"/>
</dbReference>
<reference evidence="4" key="1">
    <citation type="submission" date="2021-06" db="EMBL/GenBank/DDBJ databases">
        <authorList>
            <person name="Kallberg Y."/>
            <person name="Tangrot J."/>
            <person name="Rosling A."/>
        </authorList>
    </citation>
    <scope>NUCLEOTIDE SEQUENCE</scope>
    <source>
        <strain evidence="4">IA702</strain>
    </source>
</reference>
<dbReference type="GO" id="GO:0005524">
    <property type="term" value="F:ATP binding"/>
    <property type="evidence" value="ECO:0007669"/>
    <property type="project" value="UniProtKB-KW"/>
</dbReference>
<dbReference type="PANTHER" id="PTHR43119:SF1">
    <property type="entry name" value="ABC TRANSPORTER DOMAIN-CONTAINING PROTEIN"/>
    <property type="match status" value="1"/>
</dbReference>
<name>A0A9N8VIT3_9GLOM</name>
<evidence type="ECO:0000256" key="1">
    <source>
        <dbReference type="ARBA" id="ARBA00022741"/>
    </source>
</evidence>
<accession>A0A9N8VIT3</accession>